<dbReference type="InterPro" id="IPR003676">
    <property type="entry name" value="SAUR_fam"/>
</dbReference>
<organism evidence="3 4">
    <name type="scientific">Solanum stoloniferum</name>
    <dbReference type="NCBI Taxonomy" id="62892"/>
    <lineage>
        <taxon>Eukaryota</taxon>
        <taxon>Viridiplantae</taxon>
        <taxon>Streptophyta</taxon>
        <taxon>Embryophyta</taxon>
        <taxon>Tracheophyta</taxon>
        <taxon>Spermatophyta</taxon>
        <taxon>Magnoliopsida</taxon>
        <taxon>eudicotyledons</taxon>
        <taxon>Gunneridae</taxon>
        <taxon>Pentapetalae</taxon>
        <taxon>asterids</taxon>
        <taxon>lamiids</taxon>
        <taxon>Solanales</taxon>
        <taxon>Solanaceae</taxon>
        <taxon>Solanoideae</taxon>
        <taxon>Solaneae</taxon>
        <taxon>Solanum</taxon>
    </lineage>
</organism>
<feature type="transmembrane region" description="Helical" evidence="2">
    <location>
        <begin position="6"/>
        <end position="25"/>
    </location>
</feature>
<keyword evidence="4" id="KW-1185">Reference proteome</keyword>
<name>A0ABD2R890_9SOLN</name>
<dbReference type="PANTHER" id="PTHR31374:SF9">
    <property type="entry name" value="AUXIN-RESPONSIVE FAMILY PROTEIN"/>
    <property type="match status" value="1"/>
</dbReference>
<comment type="similarity">
    <text evidence="1">Belongs to the ARG7 family.</text>
</comment>
<comment type="caution">
    <text evidence="3">The sequence shown here is derived from an EMBL/GenBank/DDBJ whole genome shotgun (WGS) entry which is preliminary data.</text>
</comment>
<proteinExistence type="inferred from homology"/>
<sequence length="152" mass="17514">LSLSDNTTVLSLLPSVFIIVVQFLHMKMKDSKFLKACQNKWQKMGGKVIPSSACCDKCCKWTMWPFEKEEKSIPRDVPKGHVVVYVGKYQKRVVIKITLLKHPLFKALLDQAQEVYEFTADSKLWIPCDENIFNSVIRCATLPESRRISICF</sequence>
<reference evidence="3 4" key="1">
    <citation type="submission" date="2024-05" db="EMBL/GenBank/DDBJ databases">
        <title>De novo assembly of an allotetraploid wild potato.</title>
        <authorList>
            <person name="Hosaka A.J."/>
        </authorList>
    </citation>
    <scope>NUCLEOTIDE SEQUENCE [LARGE SCALE GENOMIC DNA]</scope>
    <source>
        <tissue evidence="3">Young leaves</tissue>
    </source>
</reference>
<keyword evidence="2" id="KW-0472">Membrane</keyword>
<evidence type="ECO:0000256" key="2">
    <source>
        <dbReference type="SAM" id="Phobius"/>
    </source>
</evidence>
<dbReference type="Pfam" id="PF02519">
    <property type="entry name" value="Auxin_inducible"/>
    <property type="match status" value="1"/>
</dbReference>
<dbReference type="PANTHER" id="PTHR31374">
    <property type="entry name" value="AUXIN-INDUCED PROTEIN-LIKE-RELATED"/>
    <property type="match status" value="1"/>
</dbReference>
<protein>
    <submittedName>
        <fullName evidence="3">Uncharacterized protein</fullName>
    </submittedName>
</protein>
<evidence type="ECO:0000256" key="1">
    <source>
        <dbReference type="ARBA" id="ARBA00006974"/>
    </source>
</evidence>
<keyword evidence="2" id="KW-1133">Transmembrane helix</keyword>
<dbReference type="AlphaFoldDB" id="A0ABD2R890"/>
<keyword evidence="2" id="KW-0812">Transmembrane</keyword>
<evidence type="ECO:0000313" key="3">
    <source>
        <dbReference type="EMBL" id="KAL3327763.1"/>
    </source>
</evidence>
<gene>
    <name evidence="3" type="ORF">AABB24_035435</name>
</gene>
<accession>A0ABD2R890</accession>
<evidence type="ECO:0000313" key="4">
    <source>
        <dbReference type="Proteomes" id="UP001627284"/>
    </source>
</evidence>
<dbReference type="Proteomes" id="UP001627284">
    <property type="component" value="Unassembled WGS sequence"/>
</dbReference>
<dbReference type="EMBL" id="JBJKTR010000021">
    <property type="protein sequence ID" value="KAL3327763.1"/>
    <property type="molecule type" value="Genomic_DNA"/>
</dbReference>
<feature type="non-terminal residue" evidence="3">
    <location>
        <position position="1"/>
    </location>
</feature>